<sequence>DLYLSEGGAMISLAITASMTGGRVNGGRTIFLSSELVMDYRPPYDPPPRGPPLRVPPLTPLGRSRMARTRCPIPECSLEKHVP</sequence>
<protein>
    <submittedName>
        <fullName evidence="2">Uncharacterized protein</fullName>
    </submittedName>
</protein>
<reference evidence="2" key="1">
    <citation type="journal article" date="2019" name="Sci. Rep.">
        <title>Draft genome of Tanacetum cinerariifolium, the natural source of mosquito coil.</title>
        <authorList>
            <person name="Yamashiro T."/>
            <person name="Shiraishi A."/>
            <person name="Satake H."/>
            <person name="Nakayama K."/>
        </authorList>
    </citation>
    <scope>NUCLEOTIDE SEQUENCE</scope>
</reference>
<evidence type="ECO:0000256" key="1">
    <source>
        <dbReference type="SAM" id="MobiDB-lite"/>
    </source>
</evidence>
<accession>A0A699QIM0</accession>
<comment type="caution">
    <text evidence="2">The sequence shown here is derived from an EMBL/GenBank/DDBJ whole genome shotgun (WGS) entry which is preliminary data.</text>
</comment>
<gene>
    <name evidence="2" type="ORF">Tci_841929</name>
</gene>
<evidence type="ECO:0000313" key="2">
    <source>
        <dbReference type="EMBL" id="GFC69959.1"/>
    </source>
</evidence>
<organism evidence="2">
    <name type="scientific">Tanacetum cinerariifolium</name>
    <name type="common">Dalmatian daisy</name>
    <name type="synonym">Chrysanthemum cinerariifolium</name>
    <dbReference type="NCBI Taxonomy" id="118510"/>
    <lineage>
        <taxon>Eukaryota</taxon>
        <taxon>Viridiplantae</taxon>
        <taxon>Streptophyta</taxon>
        <taxon>Embryophyta</taxon>
        <taxon>Tracheophyta</taxon>
        <taxon>Spermatophyta</taxon>
        <taxon>Magnoliopsida</taxon>
        <taxon>eudicotyledons</taxon>
        <taxon>Gunneridae</taxon>
        <taxon>Pentapetalae</taxon>
        <taxon>asterids</taxon>
        <taxon>campanulids</taxon>
        <taxon>Asterales</taxon>
        <taxon>Asteraceae</taxon>
        <taxon>Asteroideae</taxon>
        <taxon>Anthemideae</taxon>
        <taxon>Anthemidinae</taxon>
        <taxon>Tanacetum</taxon>
    </lineage>
</organism>
<dbReference type="EMBL" id="BKCJ011026760">
    <property type="protein sequence ID" value="GFC69959.1"/>
    <property type="molecule type" value="Genomic_DNA"/>
</dbReference>
<name>A0A699QIM0_TANCI</name>
<feature type="compositionally biased region" description="Pro residues" evidence="1">
    <location>
        <begin position="43"/>
        <end position="59"/>
    </location>
</feature>
<dbReference type="AlphaFoldDB" id="A0A699QIM0"/>
<feature type="region of interest" description="Disordered" evidence="1">
    <location>
        <begin position="42"/>
        <end position="66"/>
    </location>
</feature>
<proteinExistence type="predicted"/>
<feature type="non-terminal residue" evidence="2">
    <location>
        <position position="1"/>
    </location>
</feature>